<dbReference type="PROSITE" id="PS50196">
    <property type="entry name" value="RANBD1"/>
    <property type="match status" value="1"/>
</dbReference>
<protein>
    <recommendedName>
        <fullName evidence="2">RanBD1 domain-containing protein</fullName>
    </recommendedName>
</protein>
<feature type="compositionally biased region" description="Polar residues" evidence="1">
    <location>
        <begin position="686"/>
        <end position="703"/>
    </location>
</feature>
<feature type="compositionally biased region" description="Polar residues" evidence="1">
    <location>
        <begin position="341"/>
        <end position="357"/>
    </location>
</feature>
<feature type="compositionally biased region" description="Polar residues" evidence="1">
    <location>
        <begin position="365"/>
        <end position="374"/>
    </location>
</feature>
<evidence type="ECO:0000313" key="4">
    <source>
        <dbReference type="Proteomes" id="UP000034164"/>
    </source>
</evidence>
<feature type="region of interest" description="Disordered" evidence="1">
    <location>
        <begin position="1006"/>
        <end position="1118"/>
    </location>
</feature>
<feature type="compositionally biased region" description="Basic and acidic residues" evidence="1">
    <location>
        <begin position="1080"/>
        <end position="1114"/>
    </location>
</feature>
<feature type="compositionally biased region" description="Acidic residues" evidence="1">
    <location>
        <begin position="1054"/>
        <end position="1065"/>
    </location>
</feature>
<dbReference type="OrthoDB" id="185618at2759"/>
<feature type="compositionally biased region" description="Low complexity" evidence="1">
    <location>
        <begin position="488"/>
        <end position="516"/>
    </location>
</feature>
<feature type="compositionally biased region" description="Low complexity" evidence="1">
    <location>
        <begin position="673"/>
        <end position="685"/>
    </location>
</feature>
<dbReference type="EMBL" id="LCZI01000996">
    <property type="protein sequence ID" value="KKZ63229.1"/>
    <property type="molecule type" value="Genomic_DNA"/>
</dbReference>
<dbReference type="VEuPathDB" id="FungiDB:EMCG_02434"/>
<gene>
    <name evidence="3" type="ORF">EMCG_02434</name>
</gene>
<feature type="compositionally biased region" description="Polar residues" evidence="1">
    <location>
        <begin position="140"/>
        <end position="174"/>
    </location>
</feature>
<feature type="compositionally biased region" description="Low complexity" evidence="1">
    <location>
        <begin position="175"/>
        <end position="202"/>
    </location>
</feature>
<name>A0A0G2J1H6_9EURO</name>
<feature type="region of interest" description="Disordered" evidence="1">
    <location>
        <begin position="873"/>
        <end position="917"/>
    </location>
</feature>
<comment type="caution">
    <text evidence="3">The sequence shown here is derived from an EMBL/GenBank/DDBJ whole genome shotgun (WGS) entry which is preliminary data.</text>
</comment>
<feature type="compositionally biased region" description="Polar residues" evidence="1">
    <location>
        <begin position="465"/>
        <end position="479"/>
    </location>
</feature>
<proteinExistence type="predicted"/>
<feature type="compositionally biased region" description="Low complexity" evidence="1">
    <location>
        <begin position="1171"/>
        <end position="1192"/>
    </location>
</feature>
<feature type="compositionally biased region" description="Low complexity" evidence="1">
    <location>
        <begin position="728"/>
        <end position="743"/>
    </location>
</feature>
<feature type="compositionally biased region" description="Acidic residues" evidence="1">
    <location>
        <begin position="1234"/>
        <end position="1243"/>
    </location>
</feature>
<dbReference type="SMART" id="SM00160">
    <property type="entry name" value="RanBD"/>
    <property type="match status" value="1"/>
</dbReference>
<feature type="compositionally biased region" description="Polar residues" evidence="1">
    <location>
        <begin position="596"/>
        <end position="615"/>
    </location>
</feature>
<feature type="region of interest" description="Disordered" evidence="1">
    <location>
        <begin position="443"/>
        <end position="797"/>
    </location>
</feature>
<feature type="compositionally biased region" description="Polar residues" evidence="1">
    <location>
        <begin position="1197"/>
        <end position="1209"/>
    </location>
</feature>
<feature type="compositionally biased region" description="Low complexity" evidence="1">
    <location>
        <begin position="891"/>
        <end position="917"/>
    </location>
</feature>
<dbReference type="SUPFAM" id="SSF50729">
    <property type="entry name" value="PH domain-like"/>
    <property type="match status" value="1"/>
</dbReference>
<feature type="region of interest" description="Disordered" evidence="1">
    <location>
        <begin position="938"/>
        <end position="989"/>
    </location>
</feature>
<feature type="compositionally biased region" description="Polar residues" evidence="1">
    <location>
        <begin position="1017"/>
        <end position="1026"/>
    </location>
</feature>
<feature type="region of interest" description="Disordered" evidence="1">
    <location>
        <begin position="1130"/>
        <end position="1261"/>
    </location>
</feature>
<accession>A0A0G2J1H6</accession>
<dbReference type="Pfam" id="PF00638">
    <property type="entry name" value="Ran_BP1"/>
    <property type="match status" value="1"/>
</dbReference>
<feature type="compositionally biased region" description="Low complexity" evidence="1">
    <location>
        <begin position="444"/>
        <end position="463"/>
    </location>
</feature>
<dbReference type="InterPro" id="IPR053074">
    <property type="entry name" value="NPC_Nucleoporin"/>
</dbReference>
<evidence type="ECO:0000259" key="2">
    <source>
        <dbReference type="PROSITE" id="PS50196"/>
    </source>
</evidence>
<evidence type="ECO:0000256" key="1">
    <source>
        <dbReference type="SAM" id="MobiDB-lite"/>
    </source>
</evidence>
<dbReference type="PANTHER" id="PTHR38697">
    <property type="entry name" value="NUCLEAR PORE COMPLEX PROTEIN SIMILAR TO S. CEREVISIAE NUP2 (EUROFUNG)"/>
    <property type="match status" value="1"/>
</dbReference>
<feature type="compositionally biased region" description="Low complexity" evidence="1">
    <location>
        <begin position="616"/>
        <end position="642"/>
    </location>
</feature>
<feature type="compositionally biased region" description="Low complexity" evidence="1">
    <location>
        <begin position="704"/>
        <end position="716"/>
    </location>
</feature>
<feature type="domain" description="RanBD1" evidence="2">
    <location>
        <begin position="1238"/>
        <end position="1371"/>
    </location>
</feature>
<evidence type="ECO:0000313" key="3">
    <source>
        <dbReference type="EMBL" id="KKZ63229.1"/>
    </source>
</evidence>
<dbReference type="PANTHER" id="PTHR38697:SF1">
    <property type="entry name" value="NUCLEAR PORE COMPLEX PROTEIN SIMILAR TO S. CEREVISIAE NUP2 (EUROFUNG)"/>
    <property type="match status" value="1"/>
</dbReference>
<feature type="compositionally biased region" description="Low complexity" evidence="1">
    <location>
        <begin position="1027"/>
        <end position="1041"/>
    </location>
</feature>
<dbReference type="InterPro" id="IPR011993">
    <property type="entry name" value="PH-like_dom_sf"/>
</dbReference>
<feature type="compositionally biased region" description="Polar residues" evidence="1">
    <location>
        <begin position="663"/>
        <end position="672"/>
    </location>
</feature>
<feature type="compositionally biased region" description="Polar residues" evidence="1">
    <location>
        <begin position="1216"/>
        <end position="1232"/>
    </location>
</feature>
<dbReference type="InterPro" id="IPR000156">
    <property type="entry name" value="Ran_bind_dom"/>
</dbReference>
<sequence>MSKRAAQVQGGKDLAGGFGNEMSTNLTDAPKRATAAQLANRNVDPAASTSSTLLYAPPPPCFTIGVSGSAWARLIDITFSPVSGRRIFWLVSPRVRSIRARALGFYQDAELQQDVMLTSDIAAGLLIGKSIMQARHRSRITSPNPASSASQSFTSPFTTIDPNIVPPTSSTGTNGFSFGQSQSFPQTGSGTGTPTPQTSFFGDQNNSGPKLFGSQAGSAPSSFSFSASTNQEIKNPFASMSSGFGQSQGGGGGFQGFQGNTFKIPGTTTNQDAQNTASQQTSTGGIFGSSQPQQQQTPFAFGGSSAPTSASLFSAAPAASTPPSTSAPIFSQSAGNNIFAPSSSSTNIFGTTSQTSKPIDEMQMSPPSKNDINENRTSQFYVSGVSQPSFTASVTKPSPFETSAFKAIAPATPSTSQPFSSSIFNTTPAGGSALFGIMKKPDEATQPATSSTAPATSITQPSPKFSFTPSITSGSSIFGQASKPEDQASSAATTTSLTPSFSTSFSAPTSTPFSLFGISKPKEPSPAPSATEDRPSSAKSPAPEPPTTIGTSLFGHIAKPEEPSAPPAPAAEVEKAPDTLPRSPSVTPSAPPFPSTPNGSTSLFGRSSKPAETSQPTSAFNTPATSATPSAPTFSFTPSSTSIFQTPAKTPSATSGEEKTKEGAQSATGLFQTKTTTDSTPSSSSNPFASLSQTQQPTSNLFGSTASSSLFKSSTAPEKAPSTPPAASTTLSQSFTPTTTPKPSFAGIPNGERGTTRAMDAAPAKSLSPSKRREPLIPKSRLASYGPPAIPRELNNDERAEFDTEWRLIALNNSFKKSVAEADPESSEIDSLIEFYVKVRQNIGAPTGLAVLPKLGKKRKAVQEDGHVAEDCSRKRVKGGITSTAQHETDAASSFSSSLADVDGGSPSSGEKSTSASASAIFSSTASPFGKRMVTDIEGDASSRSEAGKGKLSKSAGETMAGASLFQKSINSEKKKNENCDAGSSSANAASDTVTMFATSFVSQSQMGNSPLDFTAPFSSVSSAQDSAEGTATTSASSQGSESEHDTESNASAGEEDGEGEEESDSFPTPPATSNGGRSLFERVELDQSGKPVRQEPLEAEDKLAAPSPGEKDSNVSSLFTGSKFASFNSPASIGTPQFSNGFDFKSPRSLSPMNPSPEGLDAKSPPSIFASSTGTSTPTAPAIATSTSTSSLFPKATSSLLPNGSAQLSPFPFSAGTSANVSRATTPNLSDTGADESEEATEDLPQVDLLRGGTGEEDEDEVFETRAKTMKLTVVPGSEDPKPQWQLQGVGLLRVLKHKTTGRTRVLVRADPSGRVLLNANLVAAVSYKSAGSAVQFLVPREPKPEQWVVRVKKEDVAVELAGVMEKYKR</sequence>
<dbReference type="Proteomes" id="UP000034164">
    <property type="component" value="Unassembled WGS sequence"/>
</dbReference>
<feature type="compositionally biased region" description="Gly residues" evidence="1">
    <location>
        <begin position="246"/>
        <end position="256"/>
    </location>
</feature>
<feature type="region of interest" description="Disordered" evidence="1">
    <location>
        <begin position="1"/>
        <end position="26"/>
    </location>
</feature>
<feature type="compositionally biased region" description="Low complexity" evidence="1">
    <location>
        <begin position="212"/>
        <end position="228"/>
    </location>
</feature>
<dbReference type="Gene3D" id="2.30.29.30">
    <property type="entry name" value="Pleckstrin-homology domain (PH domain)/Phosphotyrosine-binding domain (PTB)"/>
    <property type="match status" value="1"/>
</dbReference>
<feature type="compositionally biased region" description="Polar residues" evidence="1">
    <location>
        <begin position="643"/>
        <end position="655"/>
    </location>
</feature>
<dbReference type="CDD" id="cd13170">
    <property type="entry name" value="RanBD_NUP50"/>
    <property type="match status" value="1"/>
</dbReference>
<reference evidence="4" key="1">
    <citation type="journal article" date="2015" name="PLoS Genet.">
        <title>The dynamic genome and transcriptome of the human fungal pathogen Blastomyces and close relative Emmonsia.</title>
        <authorList>
            <person name="Munoz J.F."/>
            <person name="Gauthier G.M."/>
            <person name="Desjardins C.A."/>
            <person name="Gallo J.E."/>
            <person name="Holder J."/>
            <person name="Sullivan T.D."/>
            <person name="Marty A.J."/>
            <person name="Carmen J.C."/>
            <person name="Chen Z."/>
            <person name="Ding L."/>
            <person name="Gujja S."/>
            <person name="Magrini V."/>
            <person name="Misas E."/>
            <person name="Mitreva M."/>
            <person name="Priest M."/>
            <person name="Saif S."/>
            <person name="Whiston E.A."/>
            <person name="Young S."/>
            <person name="Zeng Q."/>
            <person name="Goldman W.E."/>
            <person name="Mardis E.R."/>
            <person name="Taylor J.W."/>
            <person name="McEwen J.G."/>
            <person name="Clay O.K."/>
            <person name="Klein B.S."/>
            <person name="Cuomo C.A."/>
        </authorList>
    </citation>
    <scope>NUCLEOTIDE SEQUENCE [LARGE SCALE GENOMIC DNA]</scope>
    <source>
        <strain evidence="4">UAMH 3008</strain>
    </source>
</reference>
<feature type="region of interest" description="Disordered" evidence="1">
    <location>
        <begin position="341"/>
        <end position="374"/>
    </location>
</feature>
<feature type="compositionally biased region" description="Polar residues" evidence="1">
    <location>
        <begin position="266"/>
        <end position="298"/>
    </location>
</feature>
<organism evidence="3 4">
    <name type="scientific">[Emmonsia] crescens</name>
    <dbReference type="NCBI Taxonomy" id="73230"/>
    <lineage>
        <taxon>Eukaryota</taxon>
        <taxon>Fungi</taxon>
        <taxon>Dikarya</taxon>
        <taxon>Ascomycota</taxon>
        <taxon>Pezizomycotina</taxon>
        <taxon>Eurotiomycetes</taxon>
        <taxon>Eurotiomycetidae</taxon>
        <taxon>Onygenales</taxon>
        <taxon>Ajellomycetaceae</taxon>
        <taxon>Emergomyces</taxon>
    </lineage>
</organism>
<feature type="region of interest" description="Disordered" evidence="1">
    <location>
        <begin position="137"/>
        <end position="306"/>
    </location>
</feature>
<feature type="compositionally biased region" description="Polar residues" evidence="1">
    <location>
        <begin position="1130"/>
        <end position="1141"/>
    </location>
</feature>